<dbReference type="NCBIfam" id="TIGR00317">
    <property type="entry name" value="cobS"/>
    <property type="match status" value="1"/>
</dbReference>
<feature type="transmembrane region" description="Helical" evidence="19">
    <location>
        <begin position="153"/>
        <end position="172"/>
    </location>
</feature>
<keyword evidence="10 19" id="KW-0812">Transmembrane</keyword>
<comment type="pathway">
    <text evidence="3 19">Cofactor biosynthesis; adenosylcobalamin biosynthesis; adenosylcobalamin from cob(II)yrinate a,c-diamide: step 7/7.</text>
</comment>
<feature type="transmembrane region" description="Helical" evidence="19">
    <location>
        <begin position="216"/>
        <end position="233"/>
    </location>
</feature>
<dbReference type="GO" id="GO:0051073">
    <property type="term" value="F:adenosylcobinamide-GDP ribazoletransferase activity"/>
    <property type="evidence" value="ECO:0007669"/>
    <property type="project" value="UniProtKB-UniRule"/>
</dbReference>
<comment type="catalytic activity">
    <reaction evidence="17 19">
        <text>alpha-ribazole + adenosylcob(III)inamide-GDP = adenosylcob(III)alamin + GMP + H(+)</text>
        <dbReference type="Rhea" id="RHEA:16049"/>
        <dbReference type="ChEBI" id="CHEBI:10329"/>
        <dbReference type="ChEBI" id="CHEBI:15378"/>
        <dbReference type="ChEBI" id="CHEBI:18408"/>
        <dbReference type="ChEBI" id="CHEBI:58115"/>
        <dbReference type="ChEBI" id="CHEBI:60487"/>
        <dbReference type="EC" id="2.7.8.26"/>
    </reaction>
</comment>
<evidence type="ECO:0000256" key="8">
    <source>
        <dbReference type="ARBA" id="ARBA00022573"/>
    </source>
</evidence>
<dbReference type="GO" id="GO:0005886">
    <property type="term" value="C:plasma membrane"/>
    <property type="evidence" value="ECO:0007669"/>
    <property type="project" value="UniProtKB-SubCell"/>
</dbReference>
<dbReference type="EC" id="2.7.8.26" evidence="5 19"/>
<organism evidence="20 21">
    <name type="scientific">Salmonella enterica subsp. enterica serovar Uganda str. R8-3404</name>
    <dbReference type="NCBI Taxonomy" id="913083"/>
    <lineage>
        <taxon>Bacteria</taxon>
        <taxon>Pseudomonadati</taxon>
        <taxon>Pseudomonadota</taxon>
        <taxon>Gammaproteobacteria</taxon>
        <taxon>Enterobacterales</taxon>
        <taxon>Enterobacteriaceae</taxon>
        <taxon>Salmonella</taxon>
    </lineage>
</organism>
<evidence type="ECO:0000256" key="9">
    <source>
        <dbReference type="ARBA" id="ARBA00022679"/>
    </source>
</evidence>
<dbReference type="EMBL" id="AFCV01000755">
    <property type="protein sequence ID" value="EHC90807.1"/>
    <property type="molecule type" value="Genomic_DNA"/>
</dbReference>
<evidence type="ECO:0000256" key="10">
    <source>
        <dbReference type="ARBA" id="ARBA00022692"/>
    </source>
</evidence>
<dbReference type="GO" id="GO:0008818">
    <property type="term" value="F:cobalamin 5'-phosphate synthase activity"/>
    <property type="evidence" value="ECO:0007669"/>
    <property type="project" value="UniProtKB-UniRule"/>
</dbReference>
<keyword evidence="13 19" id="KW-0472">Membrane</keyword>
<proteinExistence type="inferred from homology"/>
<dbReference type="GO" id="GO:0009236">
    <property type="term" value="P:cobalamin biosynthetic process"/>
    <property type="evidence" value="ECO:0007669"/>
    <property type="project" value="UniProtKB-UniRule"/>
</dbReference>
<evidence type="ECO:0000256" key="18">
    <source>
        <dbReference type="ARBA" id="ARBA00049504"/>
    </source>
</evidence>
<dbReference type="HAMAP" id="MF_00719">
    <property type="entry name" value="CobS"/>
    <property type="match status" value="1"/>
</dbReference>
<name>A0A6C8H0W7_SALET</name>
<comment type="function">
    <text evidence="14 19">Joins adenosylcobinamide-GDP and alpha-ribazole to generate adenosylcobalamin (Ado-cobalamin). Also synthesizes adenosylcobalamin 5'-phosphate from adenosylcobinamide-GDP and alpha-ribazole 5'-phosphate.</text>
</comment>
<evidence type="ECO:0000256" key="11">
    <source>
        <dbReference type="ARBA" id="ARBA00022842"/>
    </source>
</evidence>
<keyword evidence="8 19" id="KW-0169">Cobalamin biosynthesis</keyword>
<feature type="transmembrane region" description="Helical" evidence="19">
    <location>
        <begin position="75"/>
        <end position="102"/>
    </location>
</feature>
<dbReference type="Proteomes" id="UP000003915">
    <property type="component" value="Unassembled WGS sequence"/>
</dbReference>
<keyword evidence="11 19" id="KW-0460">Magnesium</keyword>
<comment type="catalytic activity">
    <reaction evidence="18 19">
        <text>alpha-ribazole 5'-phosphate + adenosylcob(III)inamide-GDP = adenosylcob(III)alamin 5'-phosphate + GMP + H(+)</text>
        <dbReference type="Rhea" id="RHEA:23560"/>
        <dbReference type="ChEBI" id="CHEBI:15378"/>
        <dbReference type="ChEBI" id="CHEBI:57918"/>
        <dbReference type="ChEBI" id="CHEBI:58115"/>
        <dbReference type="ChEBI" id="CHEBI:60487"/>
        <dbReference type="ChEBI" id="CHEBI:60493"/>
        <dbReference type="EC" id="2.7.8.26"/>
    </reaction>
</comment>
<evidence type="ECO:0000256" key="14">
    <source>
        <dbReference type="ARBA" id="ARBA00025228"/>
    </source>
</evidence>
<dbReference type="PANTHER" id="PTHR34148">
    <property type="entry name" value="ADENOSYLCOBINAMIDE-GDP RIBAZOLETRANSFERASE"/>
    <property type="match status" value="1"/>
</dbReference>
<gene>
    <name evidence="19" type="primary">cobS</name>
    <name evidence="20" type="ORF">LTSEUGA_2964</name>
</gene>
<evidence type="ECO:0000256" key="4">
    <source>
        <dbReference type="ARBA" id="ARBA00010561"/>
    </source>
</evidence>
<sequence>MSKLFWAMLAFISKLFWAMLAMLAFISRLPVPSRWSQGLDFEQYSRGIVMFPFIGLILGGVSGLIFILLQPWCGIPLAALFCILALALLTGGFHLDGLADTCDGIFSARRRERMLEIMRDSRLGTHGGLALIFVLLTKILVVSELALRGTPMLAALAVACAAGRGSAVLLMYRHRYAREEGLGNVFIGKVSGRQTCITLGLAIIIATVLLPGMQGLAAMVVTCAAIFILGQLLKRTLGGQTGDTLGAAIELGELIFLLALL</sequence>
<evidence type="ECO:0000256" key="13">
    <source>
        <dbReference type="ARBA" id="ARBA00023136"/>
    </source>
</evidence>
<evidence type="ECO:0000313" key="21">
    <source>
        <dbReference type="Proteomes" id="UP000003915"/>
    </source>
</evidence>
<evidence type="ECO:0000256" key="15">
    <source>
        <dbReference type="ARBA" id="ARBA00032605"/>
    </source>
</evidence>
<dbReference type="UniPathway" id="UPA00148">
    <property type="reaction ID" value="UER00238"/>
</dbReference>
<evidence type="ECO:0000256" key="1">
    <source>
        <dbReference type="ARBA" id="ARBA00001946"/>
    </source>
</evidence>
<evidence type="ECO:0000256" key="3">
    <source>
        <dbReference type="ARBA" id="ARBA00004663"/>
    </source>
</evidence>
<dbReference type="Pfam" id="PF02654">
    <property type="entry name" value="CobS"/>
    <property type="match status" value="1"/>
</dbReference>
<evidence type="ECO:0000256" key="16">
    <source>
        <dbReference type="ARBA" id="ARBA00032853"/>
    </source>
</evidence>
<evidence type="ECO:0000313" key="20">
    <source>
        <dbReference type="EMBL" id="EHC90807.1"/>
    </source>
</evidence>
<evidence type="ECO:0000256" key="6">
    <source>
        <dbReference type="ARBA" id="ARBA00015850"/>
    </source>
</evidence>
<comment type="subcellular location">
    <subcellularLocation>
        <location evidence="2 19">Cell membrane</location>
        <topology evidence="2 19">Multi-pass membrane protein</topology>
    </subcellularLocation>
</comment>
<feature type="transmembrane region" description="Helical" evidence="19">
    <location>
        <begin position="123"/>
        <end position="141"/>
    </location>
</feature>
<evidence type="ECO:0000256" key="19">
    <source>
        <dbReference type="HAMAP-Rule" id="MF_00719"/>
    </source>
</evidence>
<dbReference type="AlphaFoldDB" id="A0A6C8H0W7"/>
<keyword evidence="9 19" id="KW-0808">Transferase</keyword>
<evidence type="ECO:0000256" key="17">
    <source>
        <dbReference type="ARBA" id="ARBA00048623"/>
    </source>
</evidence>
<evidence type="ECO:0000256" key="5">
    <source>
        <dbReference type="ARBA" id="ARBA00013200"/>
    </source>
</evidence>
<reference evidence="20 21" key="1">
    <citation type="journal article" date="2011" name="BMC Genomics">
        <title>Genome sequencing reveals diversification of virulence factor content and possible host adaptation in distinct subpopulations of Salmonella enterica.</title>
        <authorList>
            <person name="den Bakker H.C."/>
            <person name="Moreno Switt A.I."/>
            <person name="Govoni G."/>
            <person name="Cummings C.A."/>
            <person name="Ranieri M.L."/>
            <person name="Degoricija L."/>
            <person name="Hoelzer K."/>
            <person name="Rodriguez-Rivera L.D."/>
            <person name="Brown S."/>
            <person name="Bolchacova E."/>
            <person name="Furtado M.R."/>
            <person name="Wiedmann M."/>
        </authorList>
    </citation>
    <scope>NUCLEOTIDE SEQUENCE [LARGE SCALE GENOMIC DNA]</scope>
    <source>
        <strain evidence="20 21">R8-3404</strain>
    </source>
</reference>
<accession>A0A6C8H0W7</accession>
<keyword evidence="7 19" id="KW-1003">Cell membrane</keyword>
<protein>
    <recommendedName>
        <fullName evidence="6 19">Adenosylcobinamide-GDP ribazoletransferase</fullName>
        <ecNumber evidence="5 19">2.7.8.26</ecNumber>
    </recommendedName>
    <alternativeName>
        <fullName evidence="16 19">Cobalamin synthase</fullName>
    </alternativeName>
    <alternativeName>
        <fullName evidence="15 19">Cobalamin-5'-phosphate synthase</fullName>
    </alternativeName>
</protein>
<comment type="caution">
    <text evidence="20">The sequence shown here is derived from an EMBL/GenBank/DDBJ whole genome shotgun (WGS) entry which is preliminary data.</text>
</comment>
<feature type="transmembrane region" description="Helical" evidence="19">
    <location>
        <begin position="6"/>
        <end position="26"/>
    </location>
</feature>
<dbReference type="InterPro" id="IPR003805">
    <property type="entry name" value="CobS"/>
</dbReference>
<feature type="transmembrane region" description="Helical" evidence="19">
    <location>
        <begin position="47"/>
        <end position="69"/>
    </location>
</feature>
<evidence type="ECO:0000256" key="2">
    <source>
        <dbReference type="ARBA" id="ARBA00004651"/>
    </source>
</evidence>
<keyword evidence="12 19" id="KW-1133">Transmembrane helix</keyword>
<evidence type="ECO:0000256" key="7">
    <source>
        <dbReference type="ARBA" id="ARBA00022475"/>
    </source>
</evidence>
<dbReference type="PANTHER" id="PTHR34148:SF1">
    <property type="entry name" value="ADENOSYLCOBINAMIDE-GDP RIBAZOLETRANSFERASE"/>
    <property type="match status" value="1"/>
</dbReference>
<comment type="similarity">
    <text evidence="4 19">Belongs to the CobS family.</text>
</comment>
<feature type="transmembrane region" description="Helical" evidence="19">
    <location>
        <begin position="192"/>
        <end position="210"/>
    </location>
</feature>
<evidence type="ECO:0000256" key="12">
    <source>
        <dbReference type="ARBA" id="ARBA00022989"/>
    </source>
</evidence>
<comment type="cofactor">
    <cofactor evidence="1 19">
        <name>Mg(2+)</name>
        <dbReference type="ChEBI" id="CHEBI:18420"/>
    </cofactor>
</comment>